<evidence type="ECO:0000256" key="10">
    <source>
        <dbReference type="ARBA" id="ARBA00023299"/>
    </source>
</evidence>
<evidence type="ECO:0000256" key="2">
    <source>
        <dbReference type="ARBA" id="ARBA00005135"/>
    </source>
</evidence>
<dbReference type="NCBIfam" id="TIGR01488">
    <property type="entry name" value="HAD-SF-IB"/>
    <property type="match status" value="1"/>
</dbReference>
<dbReference type="SFLD" id="SFLDF00029">
    <property type="entry name" value="phosphoserine_phosphatase"/>
    <property type="match status" value="1"/>
</dbReference>
<comment type="similarity">
    <text evidence="3">Belongs to the HAD-like hydrolase superfamily. SerB family.</text>
</comment>
<evidence type="ECO:0000256" key="4">
    <source>
        <dbReference type="ARBA" id="ARBA00012640"/>
    </source>
</evidence>
<dbReference type="PANTHER" id="PTHR43344:SF2">
    <property type="entry name" value="PHOSPHOSERINE PHOSPHATASE"/>
    <property type="match status" value="1"/>
</dbReference>
<evidence type="ECO:0000256" key="11">
    <source>
        <dbReference type="ARBA" id="ARBA00031693"/>
    </source>
</evidence>
<protein>
    <recommendedName>
        <fullName evidence="5">Phosphoserine phosphatase</fullName>
        <ecNumber evidence="4">3.1.3.3</ecNumber>
    </recommendedName>
    <alternativeName>
        <fullName evidence="11">O-phosphoserine phosphohydrolase</fullName>
    </alternativeName>
</protein>
<evidence type="ECO:0000256" key="8">
    <source>
        <dbReference type="ARBA" id="ARBA00022801"/>
    </source>
</evidence>
<accession>A0A4U1BDZ6</accession>
<evidence type="ECO:0000256" key="9">
    <source>
        <dbReference type="ARBA" id="ARBA00022842"/>
    </source>
</evidence>
<keyword evidence="9" id="KW-0460">Magnesium</keyword>
<dbReference type="EC" id="3.1.3.3" evidence="4"/>
<evidence type="ECO:0000256" key="5">
    <source>
        <dbReference type="ARBA" id="ARBA00015196"/>
    </source>
</evidence>
<dbReference type="SUPFAM" id="SSF56784">
    <property type="entry name" value="HAD-like"/>
    <property type="match status" value="1"/>
</dbReference>
<reference evidence="15 16" key="1">
    <citation type="submission" date="2019-04" db="EMBL/GenBank/DDBJ databases">
        <authorList>
            <person name="Hwang J.C."/>
        </authorList>
    </citation>
    <scope>NUCLEOTIDE SEQUENCE [LARGE SCALE GENOMIC DNA]</scope>
    <source>
        <strain evidence="15 16">IMCC35001</strain>
    </source>
</reference>
<dbReference type="RefSeq" id="WP_136852629.1">
    <property type="nucleotide sequence ID" value="NZ_SWCI01000004.1"/>
</dbReference>
<dbReference type="InterPro" id="IPR023214">
    <property type="entry name" value="HAD_sf"/>
</dbReference>
<evidence type="ECO:0000256" key="1">
    <source>
        <dbReference type="ARBA" id="ARBA00001946"/>
    </source>
</evidence>
<dbReference type="UniPathway" id="UPA00135">
    <property type="reaction ID" value="UER00198"/>
</dbReference>
<feature type="active site" description="Proton donor" evidence="14">
    <location>
        <position position="83"/>
    </location>
</feature>
<keyword evidence="16" id="KW-1185">Reference proteome</keyword>
<comment type="catalytic activity">
    <reaction evidence="12">
        <text>O-phospho-L-serine + H2O = L-serine + phosphate</text>
        <dbReference type="Rhea" id="RHEA:21208"/>
        <dbReference type="ChEBI" id="CHEBI:15377"/>
        <dbReference type="ChEBI" id="CHEBI:33384"/>
        <dbReference type="ChEBI" id="CHEBI:43474"/>
        <dbReference type="ChEBI" id="CHEBI:57524"/>
        <dbReference type="EC" id="3.1.3.3"/>
    </reaction>
</comment>
<comment type="pathway">
    <text evidence="2">Amino-acid biosynthesis; L-serine biosynthesis; L-serine from 3-phospho-D-glycerate: step 3/3.</text>
</comment>
<sequence length="281" mass="29528">MSLLPLSDQETRVILTDAAAAGQLADEARRQGLVVSSGLRGVHHWVSWQGQAPLPLPSGAECFRLRAERPRLDRPGLLLMDMDSTAIAIECIDEIARAGGVFDEVSRVTEAAMRGELGFEESLRQRVAKLDGIPASVLDEIAASLPLNPGLEPLVQGLKQAGWKVALASGGFNRIASKLAAQLELDHFQANDLEEAGGLLTGRVSGEIVGAEVKAAILAQLGERYGIPPDQWVAAGDGANDLPMMSRAALGVGFRAKPAVAAEADAHLATLGLDAILALLI</sequence>
<evidence type="ECO:0000256" key="13">
    <source>
        <dbReference type="ARBA" id="ARBA00048523"/>
    </source>
</evidence>
<dbReference type="GO" id="GO:0036424">
    <property type="term" value="F:L-phosphoserine phosphatase activity"/>
    <property type="evidence" value="ECO:0007669"/>
    <property type="project" value="InterPro"/>
</dbReference>
<organism evidence="15 16">
    <name type="scientific">Ferrimonas sediminicola</name>
    <dbReference type="NCBI Taxonomy" id="2569538"/>
    <lineage>
        <taxon>Bacteria</taxon>
        <taxon>Pseudomonadati</taxon>
        <taxon>Pseudomonadota</taxon>
        <taxon>Gammaproteobacteria</taxon>
        <taxon>Alteromonadales</taxon>
        <taxon>Ferrimonadaceae</taxon>
        <taxon>Ferrimonas</taxon>
    </lineage>
</organism>
<evidence type="ECO:0000256" key="14">
    <source>
        <dbReference type="PIRSR" id="PIRSR604469-1"/>
    </source>
</evidence>
<evidence type="ECO:0000256" key="3">
    <source>
        <dbReference type="ARBA" id="ARBA00009184"/>
    </source>
</evidence>
<feature type="active site" description="Nucleophile" evidence="14">
    <location>
        <position position="81"/>
    </location>
</feature>
<proteinExistence type="inferred from homology"/>
<dbReference type="SFLD" id="SFLDS00003">
    <property type="entry name" value="Haloacid_Dehalogenase"/>
    <property type="match status" value="1"/>
</dbReference>
<dbReference type="PANTHER" id="PTHR43344">
    <property type="entry name" value="PHOSPHOSERINE PHOSPHATASE"/>
    <property type="match status" value="1"/>
</dbReference>
<dbReference type="GO" id="GO:0006564">
    <property type="term" value="P:L-serine biosynthetic process"/>
    <property type="evidence" value="ECO:0007669"/>
    <property type="project" value="UniProtKB-KW"/>
</dbReference>
<evidence type="ECO:0000256" key="12">
    <source>
        <dbReference type="ARBA" id="ARBA00048138"/>
    </source>
</evidence>
<keyword evidence="8 15" id="KW-0378">Hydrolase</keyword>
<keyword evidence="7" id="KW-0479">Metal-binding</keyword>
<comment type="cofactor">
    <cofactor evidence="1">
        <name>Mg(2+)</name>
        <dbReference type="ChEBI" id="CHEBI:18420"/>
    </cofactor>
</comment>
<evidence type="ECO:0000256" key="6">
    <source>
        <dbReference type="ARBA" id="ARBA00022605"/>
    </source>
</evidence>
<comment type="catalytic activity">
    <reaction evidence="13">
        <text>O-phospho-D-serine + H2O = D-serine + phosphate</text>
        <dbReference type="Rhea" id="RHEA:24873"/>
        <dbReference type="ChEBI" id="CHEBI:15377"/>
        <dbReference type="ChEBI" id="CHEBI:35247"/>
        <dbReference type="ChEBI" id="CHEBI:43474"/>
        <dbReference type="ChEBI" id="CHEBI:58680"/>
        <dbReference type="EC" id="3.1.3.3"/>
    </reaction>
</comment>
<gene>
    <name evidence="15" type="primary">serB</name>
    <name evidence="15" type="ORF">FCL40_07950</name>
</gene>
<dbReference type="AlphaFoldDB" id="A0A4U1BDZ6"/>
<dbReference type="FunFam" id="1.10.150.210:FF:000001">
    <property type="entry name" value="Phosphoserine phosphatase"/>
    <property type="match status" value="1"/>
</dbReference>
<dbReference type="InterPro" id="IPR050582">
    <property type="entry name" value="HAD-like_SerB"/>
</dbReference>
<dbReference type="CDD" id="cd07500">
    <property type="entry name" value="HAD_PSP"/>
    <property type="match status" value="1"/>
</dbReference>
<evidence type="ECO:0000256" key="7">
    <source>
        <dbReference type="ARBA" id="ARBA00022723"/>
    </source>
</evidence>
<dbReference type="SFLD" id="SFLDG01136">
    <property type="entry name" value="C1.6:_Phosphoserine_Phosphatas"/>
    <property type="match status" value="1"/>
</dbReference>
<dbReference type="Gene3D" id="1.10.150.210">
    <property type="entry name" value="Phosphoserine phosphatase, domain 2"/>
    <property type="match status" value="1"/>
</dbReference>
<name>A0A4U1BDZ6_9GAMM</name>
<evidence type="ECO:0000313" key="15">
    <source>
        <dbReference type="EMBL" id="TKB49262.1"/>
    </source>
</evidence>
<keyword evidence="6" id="KW-0028">Amino-acid biosynthesis</keyword>
<comment type="caution">
    <text evidence="15">The sequence shown here is derived from an EMBL/GenBank/DDBJ whole genome shotgun (WGS) entry which is preliminary data.</text>
</comment>
<dbReference type="Pfam" id="PF00702">
    <property type="entry name" value="Hydrolase"/>
    <property type="match status" value="1"/>
</dbReference>
<dbReference type="Proteomes" id="UP000305674">
    <property type="component" value="Unassembled WGS sequence"/>
</dbReference>
<evidence type="ECO:0000313" key="16">
    <source>
        <dbReference type="Proteomes" id="UP000305674"/>
    </source>
</evidence>
<keyword evidence="10" id="KW-0718">Serine biosynthesis</keyword>
<dbReference type="SFLD" id="SFLDG01137">
    <property type="entry name" value="C1.6.1:_Phosphoserine_Phosphat"/>
    <property type="match status" value="1"/>
</dbReference>
<dbReference type="Gene3D" id="3.40.50.1000">
    <property type="entry name" value="HAD superfamily/HAD-like"/>
    <property type="match status" value="1"/>
</dbReference>
<dbReference type="EMBL" id="SWCI01000004">
    <property type="protein sequence ID" value="TKB49262.1"/>
    <property type="molecule type" value="Genomic_DNA"/>
</dbReference>
<dbReference type="InterPro" id="IPR036412">
    <property type="entry name" value="HAD-like_sf"/>
</dbReference>
<dbReference type="OrthoDB" id="9792539at2"/>
<dbReference type="NCBIfam" id="TIGR00338">
    <property type="entry name" value="serB"/>
    <property type="match status" value="1"/>
</dbReference>
<dbReference type="GO" id="GO:0000287">
    <property type="term" value="F:magnesium ion binding"/>
    <property type="evidence" value="ECO:0007669"/>
    <property type="project" value="TreeGrafter"/>
</dbReference>
<dbReference type="GO" id="GO:0005737">
    <property type="term" value="C:cytoplasm"/>
    <property type="evidence" value="ECO:0007669"/>
    <property type="project" value="TreeGrafter"/>
</dbReference>
<dbReference type="InterPro" id="IPR004469">
    <property type="entry name" value="PSP"/>
</dbReference>